<sequence>MIQPKRPPERAPKGIQWADLVPLNRWDKIKELMLPLPWLLLSLTLYSTALWPLGAMASFLFFLCALRLNHEAIHGNLGLSRRQDSLVMHVLSALMLGSNHAFCQCHLLHHKHAMGPGDCEGNCGHMTLAQVLVYGPRFPFDINRAAWRVANAKARRRILIDWGLVLAVIAAAVLSGSQTLLLHVAAMSTAQCLAALFAVWITHQGTHDSGVAARSQRGVLARLAYLMFYHREHHLFPKVPVSRLPVLADRLERSVAGYAASRKPVIGWLEPRRFRVEP</sequence>
<dbReference type="OrthoDB" id="9792534at2"/>
<dbReference type="InterPro" id="IPR005804">
    <property type="entry name" value="FA_desaturase_dom"/>
</dbReference>
<feature type="transmembrane region" description="Helical" evidence="1">
    <location>
        <begin position="158"/>
        <end position="174"/>
    </location>
</feature>
<gene>
    <name evidence="3" type="ORF">SAMN06265380_10284</name>
</gene>
<dbReference type="EMBL" id="FXTE01000002">
    <property type="protein sequence ID" value="SMO53465.1"/>
    <property type="molecule type" value="Genomic_DNA"/>
</dbReference>
<evidence type="ECO:0000259" key="2">
    <source>
        <dbReference type="Pfam" id="PF00487"/>
    </source>
</evidence>
<dbReference type="Pfam" id="PF00487">
    <property type="entry name" value="FA_desaturase"/>
    <property type="match status" value="1"/>
</dbReference>
<evidence type="ECO:0000313" key="3">
    <source>
        <dbReference type="EMBL" id="SMO53465.1"/>
    </source>
</evidence>
<dbReference type="RefSeq" id="WP_142635342.1">
    <property type="nucleotide sequence ID" value="NZ_FXTE01000002.1"/>
</dbReference>
<evidence type="ECO:0000256" key="1">
    <source>
        <dbReference type="SAM" id="Phobius"/>
    </source>
</evidence>
<keyword evidence="1" id="KW-1133">Transmembrane helix</keyword>
<feature type="transmembrane region" description="Helical" evidence="1">
    <location>
        <begin position="180"/>
        <end position="201"/>
    </location>
</feature>
<dbReference type="GO" id="GO:0006629">
    <property type="term" value="P:lipid metabolic process"/>
    <property type="evidence" value="ECO:0007669"/>
    <property type="project" value="InterPro"/>
</dbReference>
<dbReference type="CDD" id="cd01060">
    <property type="entry name" value="Membrane-FADS-like"/>
    <property type="match status" value="1"/>
</dbReference>
<reference evidence="3 4" key="1">
    <citation type="submission" date="2017-05" db="EMBL/GenBank/DDBJ databases">
        <authorList>
            <person name="Varghese N."/>
            <person name="Submissions S."/>
        </authorList>
    </citation>
    <scope>NUCLEOTIDE SEQUENCE [LARGE SCALE GENOMIC DNA]</scope>
    <source>
        <strain evidence="3 4">DSM 28009</strain>
    </source>
</reference>
<dbReference type="AlphaFoldDB" id="A0A521C2A4"/>
<feature type="domain" description="Fatty acid desaturase" evidence="2">
    <location>
        <begin position="50"/>
        <end position="259"/>
    </location>
</feature>
<name>A0A521C2A4_9RHOB</name>
<keyword evidence="1" id="KW-0812">Transmembrane</keyword>
<proteinExistence type="predicted"/>
<organism evidence="3 4">
    <name type="scientific">Ruegeria faecimaris</name>
    <dbReference type="NCBI Taxonomy" id="686389"/>
    <lineage>
        <taxon>Bacteria</taxon>
        <taxon>Pseudomonadati</taxon>
        <taxon>Pseudomonadota</taxon>
        <taxon>Alphaproteobacteria</taxon>
        <taxon>Rhodobacterales</taxon>
        <taxon>Roseobacteraceae</taxon>
        <taxon>Ruegeria</taxon>
    </lineage>
</organism>
<dbReference type="Proteomes" id="UP000319555">
    <property type="component" value="Unassembled WGS sequence"/>
</dbReference>
<evidence type="ECO:0000313" key="4">
    <source>
        <dbReference type="Proteomes" id="UP000319555"/>
    </source>
</evidence>
<keyword evidence="4" id="KW-1185">Reference proteome</keyword>
<keyword evidence="1" id="KW-0472">Membrane</keyword>
<accession>A0A521C2A4</accession>
<feature type="transmembrane region" description="Helical" evidence="1">
    <location>
        <begin position="38"/>
        <end position="66"/>
    </location>
</feature>
<protein>
    <submittedName>
        <fullName evidence="3">Fatty acid desaturase</fullName>
    </submittedName>
</protein>